<evidence type="ECO:0000313" key="1">
    <source>
        <dbReference type="EMBL" id="EFO87183.1"/>
    </source>
</evidence>
<dbReference type="HOGENOM" id="CLU_2500034_0_0_1"/>
<dbReference type="AlphaFoldDB" id="E3N5I1"/>
<reference evidence="1" key="1">
    <citation type="submission" date="2007-07" db="EMBL/GenBank/DDBJ databases">
        <title>PCAP assembly of the Caenorhabditis remanei genome.</title>
        <authorList>
            <consortium name="The Caenorhabditis remanei Sequencing Consortium"/>
            <person name="Wilson R.K."/>
        </authorList>
    </citation>
    <scope>NUCLEOTIDE SEQUENCE [LARGE SCALE GENOMIC DNA]</scope>
    <source>
        <strain evidence="1">PB4641</strain>
    </source>
</reference>
<sequence length="86" mass="10207">MNIVEGKSRNFERVNINGHLVPIDRSRKHHVWNTYWNDAIQGIPAVYEYLSELLELKCAPEVVVCRYTLWLLSYIEKRQGDNYQLV</sequence>
<proteinExistence type="predicted"/>
<evidence type="ECO:0000313" key="2">
    <source>
        <dbReference type="Proteomes" id="UP000008281"/>
    </source>
</evidence>
<accession>E3N5I1</accession>
<protein>
    <submittedName>
        <fullName evidence="1">Uncharacterized protein</fullName>
    </submittedName>
</protein>
<dbReference type="OrthoDB" id="5882135at2759"/>
<dbReference type="CTD" id="9808521"/>
<name>E3N5I1_CAERE</name>
<dbReference type="RefSeq" id="XP_003096316.2">
    <property type="nucleotide sequence ID" value="XM_003096268.2"/>
</dbReference>
<dbReference type="EMBL" id="DS268532">
    <property type="protein sequence ID" value="EFO87183.1"/>
    <property type="molecule type" value="Genomic_DNA"/>
</dbReference>
<gene>
    <name evidence="1" type="ORF">CRE_27793</name>
</gene>
<dbReference type="KEGG" id="crq:GCK72_015829"/>
<keyword evidence="2" id="KW-1185">Reference proteome</keyword>
<dbReference type="GeneID" id="9808521"/>
<organism evidence="2">
    <name type="scientific">Caenorhabditis remanei</name>
    <name type="common">Caenorhabditis vulgaris</name>
    <dbReference type="NCBI Taxonomy" id="31234"/>
    <lineage>
        <taxon>Eukaryota</taxon>
        <taxon>Metazoa</taxon>
        <taxon>Ecdysozoa</taxon>
        <taxon>Nematoda</taxon>
        <taxon>Chromadorea</taxon>
        <taxon>Rhabditida</taxon>
        <taxon>Rhabditina</taxon>
        <taxon>Rhabditomorpha</taxon>
        <taxon>Rhabditoidea</taxon>
        <taxon>Rhabditidae</taxon>
        <taxon>Peloderinae</taxon>
        <taxon>Caenorhabditis</taxon>
    </lineage>
</organism>
<dbReference type="InParanoid" id="E3N5I1"/>
<dbReference type="Proteomes" id="UP000008281">
    <property type="component" value="Unassembled WGS sequence"/>
</dbReference>